<comment type="caution">
    <text evidence="4">The sequence shown here is derived from an EMBL/GenBank/DDBJ whole genome shotgun (WGS) entry which is preliminary data.</text>
</comment>
<dbReference type="NCBIfam" id="NF047446">
    <property type="entry name" value="barrel_OmpL47"/>
    <property type="match status" value="1"/>
</dbReference>
<feature type="signal peptide" evidence="3">
    <location>
        <begin position="1"/>
        <end position="28"/>
    </location>
</feature>
<dbReference type="Proteomes" id="UP000449193">
    <property type="component" value="Unassembled WGS sequence"/>
</dbReference>
<feature type="transmembrane region" description="Helical" evidence="2">
    <location>
        <begin position="1275"/>
        <end position="1294"/>
    </location>
</feature>
<feature type="region of interest" description="Disordered" evidence="1">
    <location>
        <begin position="1242"/>
        <end position="1267"/>
    </location>
</feature>
<name>A0A844L1U4_9FIRM</name>
<organism evidence="4 5">
    <name type="scientific">Ruthenibacterium lactatiformans</name>
    <dbReference type="NCBI Taxonomy" id="1550024"/>
    <lineage>
        <taxon>Bacteria</taxon>
        <taxon>Bacillati</taxon>
        <taxon>Bacillota</taxon>
        <taxon>Clostridia</taxon>
        <taxon>Eubacteriales</taxon>
        <taxon>Oscillospiraceae</taxon>
        <taxon>Ruthenibacterium</taxon>
    </lineage>
</organism>
<dbReference type="EMBL" id="WMZR01000045">
    <property type="protein sequence ID" value="MTS53234.1"/>
    <property type="molecule type" value="Genomic_DNA"/>
</dbReference>
<feature type="transmembrane region" description="Helical" evidence="2">
    <location>
        <begin position="1300"/>
        <end position="1320"/>
    </location>
</feature>
<evidence type="ECO:0000256" key="2">
    <source>
        <dbReference type="SAM" id="Phobius"/>
    </source>
</evidence>
<evidence type="ECO:0000313" key="4">
    <source>
        <dbReference type="EMBL" id="MTS53234.1"/>
    </source>
</evidence>
<feature type="chain" id="PRO_5032695596" description="Bacterial Ig-like domain-containing protein" evidence="3">
    <location>
        <begin position="29"/>
        <end position="1340"/>
    </location>
</feature>
<feature type="region of interest" description="Disordered" evidence="1">
    <location>
        <begin position="594"/>
        <end position="616"/>
    </location>
</feature>
<gene>
    <name evidence="4" type="ORF">GMD52_17115</name>
</gene>
<keyword evidence="3" id="KW-0732">Signal</keyword>
<feature type="compositionally biased region" description="Basic and acidic residues" evidence="1">
    <location>
        <begin position="1182"/>
        <end position="1196"/>
    </location>
</feature>
<proteinExistence type="predicted"/>
<dbReference type="InterPro" id="IPR058094">
    <property type="entry name" value="Ig-like_OmpL47-like"/>
</dbReference>
<evidence type="ECO:0000256" key="1">
    <source>
        <dbReference type="SAM" id="MobiDB-lite"/>
    </source>
</evidence>
<evidence type="ECO:0008006" key="6">
    <source>
        <dbReference type="Google" id="ProtNLM"/>
    </source>
</evidence>
<keyword evidence="2" id="KW-0472">Membrane</keyword>
<evidence type="ECO:0000313" key="5">
    <source>
        <dbReference type="Proteomes" id="UP000449193"/>
    </source>
</evidence>
<accession>A0A844L1U4</accession>
<keyword evidence="2" id="KW-1133">Transmembrane helix</keyword>
<dbReference type="RefSeq" id="WP_155202850.1">
    <property type="nucleotide sequence ID" value="NZ_WMZO01000051.1"/>
</dbReference>
<feature type="compositionally biased region" description="Acidic residues" evidence="1">
    <location>
        <begin position="1244"/>
        <end position="1266"/>
    </location>
</feature>
<evidence type="ECO:0000256" key="3">
    <source>
        <dbReference type="SAM" id="SignalP"/>
    </source>
</evidence>
<feature type="region of interest" description="Disordered" evidence="1">
    <location>
        <begin position="1169"/>
        <end position="1202"/>
    </location>
</feature>
<feature type="transmembrane region" description="Helical" evidence="2">
    <location>
        <begin position="1215"/>
        <end position="1236"/>
    </location>
</feature>
<keyword evidence="2" id="KW-0812">Transmembrane</keyword>
<reference evidence="4 5" key="1">
    <citation type="journal article" date="2019" name="Nat. Med.">
        <title>A library of human gut bacterial isolates paired with longitudinal multiomics data enables mechanistic microbiome research.</title>
        <authorList>
            <person name="Poyet M."/>
            <person name="Groussin M."/>
            <person name="Gibbons S.M."/>
            <person name="Avila-Pacheco J."/>
            <person name="Jiang X."/>
            <person name="Kearney S.M."/>
            <person name="Perrotta A.R."/>
            <person name="Berdy B."/>
            <person name="Zhao S."/>
            <person name="Lieberman T.D."/>
            <person name="Swanson P.K."/>
            <person name="Smith M."/>
            <person name="Roesemann S."/>
            <person name="Alexander J.E."/>
            <person name="Rich S.A."/>
            <person name="Livny J."/>
            <person name="Vlamakis H."/>
            <person name="Clish C."/>
            <person name="Bullock K."/>
            <person name="Deik A."/>
            <person name="Scott J."/>
            <person name="Pierce K.A."/>
            <person name="Xavier R.J."/>
            <person name="Alm E.J."/>
        </authorList>
    </citation>
    <scope>NUCLEOTIDE SEQUENCE [LARGE SCALE GENOMIC DNA]</scope>
    <source>
        <strain evidence="4 5">BIOML-A7</strain>
    </source>
</reference>
<sequence length="1340" mass="144893">MKQKLKYWSICFLSLFLLISTRAFTAFAAGGALGADRNGTPYTYVIGYMYSGSSQTVNTREIFTSPNNYDVWLCPVCGRDPLGNSQGTALAADLYMPCYGYDIAAAGGDMSIRYALVRHRHNNGQLSDDRVYIPVNVPMYAGCYYGYDLTEPAGVQVSAPTGWQRDSAVVRFSGGTDTGTSLPDWSAAPGDYGSGIHHYEYSINGGAWTGCPVGDPTVTITAGGVTTVTARVVDGAGNASGQTTTAKVYIDPAPPNVPGVTLSTEQWTNTSVTATVKDNGDAHSGVARTEYSLDGGSWTTYSGVLSIADHGKHTVSARAIDNVGRVSGTASKTALVDKVAPVISKVEQQPNSGHTEMTLAVTATDADSGVKGYAATTEEKAPALDKFQDSAPKVDHNGVYYIWAADKAGNISAAAKVDVTALDIVAPVVVKVETQRTWDAEENWARVTAQDDNSGVVAIGWERAEKDMGSRHAPDPITWVDSTAEAAFIFTGNGSYNAYARDLAGNVSGPYPFIIDHIDRHSPVIDSVEWDKGWSQSKTITVKAHDTESGLGQYAVTRTADRPDVWQDSNVFANITENGTYYLWAKDNVQRVSTDADADGDGGDGGEGTPDPGPEEIVIDTIDRSRPVMDDILHSAADNAPAGMFGYPHFNEVDRPELLAHDLADEGWTDSGIKAIYYQFAADEDSLKADWLTYDELDRPAMREEYFGNIYAKAEDNAGNVSDAIFAGFMFEQTEPVAEKTLTPDHWTNGTVEIDLSTDDNLSGVRDITLPDGSVVDADTAKYTVDKNGVYNFSVRDYCGNVLTYPVEVSNIDLLAPVADYEVIPGEWTNRPVTIHVTAADPEPEDGYAPSGVKSITLPDGTVVDGDTADFVADANGKYDFIITDNGGNTFTLHTEVSNIDYLAPEAEYTVTPDIWTNGPAAIHVTASDPEPEDGYAPSGVQSITLPDGTVVDGDAADFTVSANGTYDFVITDNGGNTTTLHAQVGNVDTARPTVDFHFEPLDGGGRTIITEYGKTEYYNYDIAMNASAGDVGSGIERYEYKAGDGEWTVFDPAEPPKFTEEQIVHIVVRVWDIVGNVSEEKARDIVLDKTPPTASHTLTPGKDGKVNINLGTDGSICGVQSITRPDGSVAYGVDTLVFEVDRNGDYDFFVWDRCGNLLKYTVPVDSFAAPVQPKPAPSEPEEPKQEPEPESKPDPEPEEPEIPVELPVQEAARALTLADLACTLLCILFAVLVWLRGKKDGGEDADNENEQAERLEEDTEEDDEPQGYAMQKTVNAVLAILSVALFFLTQPLVWRFRLVDWWTVLFVLLCGTALAMLIWKRKQENSTEEIDEENMEVRE</sequence>
<protein>
    <recommendedName>
        <fullName evidence="6">Bacterial Ig-like domain-containing protein</fullName>
    </recommendedName>
</protein>